<dbReference type="AlphaFoldDB" id="A0A6M4ZZW8"/>
<dbReference type="InterPro" id="IPR033135">
    <property type="entry name" value="ClpP_His_AS"/>
</dbReference>
<dbReference type="HAMAP" id="MF_00444">
    <property type="entry name" value="ClpP"/>
    <property type="match status" value="1"/>
</dbReference>
<organism evidence="9">
    <name type="scientific">Opuntia quimilo</name>
    <name type="common">Cactus</name>
    <dbReference type="NCBI Taxonomy" id="154407"/>
    <lineage>
        <taxon>Eukaryota</taxon>
        <taxon>Viridiplantae</taxon>
        <taxon>Streptophyta</taxon>
        <taxon>Embryophyta</taxon>
        <taxon>Tracheophyta</taxon>
        <taxon>Spermatophyta</taxon>
        <taxon>Magnoliopsida</taxon>
        <taxon>eudicotyledons</taxon>
        <taxon>Gunneridae</taxon>
        <taxon>Pentapetalae</taxon>
        <taxon>Caryophyllales</taxon>
        <taxon>Cactineae</taxon>
        <taxon>Cactaceae</taxon>
        <taxon>Opuntioideae</taxon>
        <taxon>Opuntia</taxon>
    </lineage>
</organism>
<evidence type="ECO:0000256" key="1">
    <source>
        <dbReference type="ARBA" id="ARBA00007039"/>
    </source>
</evidence>
<comment type="function">
    <text evidence="6">Cleaves peptides in various proteins in a process that requires ATP hydrolysis. Has a chymotrypsin-like activity. Plays a major role in the degradation of misfolded proteins.</text>
</comment>
<dbReference type="SUPFAM" id="SSF52096">
    <property type="entry name" value="ClpP/crotonase"/>
    <property type="match status" value="1"/>
</dbReference>
<protein>
    <recommendedName>
        <fullName evidence="6 8">ATP-dependent Clp protease proteolytic subunit</fullName>
        <ecNumber evidence="6">3.4.21.92</ecNumber>
    </recommendedName>
    <alternativeName>
        <fullName evidence="6">Endopeptidase Clp</fullName>
    </alternativeName>
</protein>
<dbReference type="PANTHER" id="PTHR10381:SF73">
    <property type="entry name" value="ATP-DEPENDENT CLP PROTEASE PROTEOLYTIC SUBUNIT"/>
    <property type="match status" value="1"/>
</dbReference>
<dbReference type="GO" id="GO:0009570">
    <property type="term" value="C:chloroplast stroma"/>
    <property type="evidence" value="ECO:0007669"/>
    <property type="project" value="UniProtKB-SubCell"/>
</dbReference>
<feature type="active site" evidence="6 7">
    <location>
        <position position="129"/>
    </location>
</feature>
<dbReference type="EC" id="3.4.21.92" evidence="6"/>
<dbReference type="InterPro" id="IPR029045">
    <property type="entry name" value="ClpP/crotonase-like_dom_sf"/>
</dbReference>
<evidence type="ECO:0000313" key="9">
    <source>
        <dbReference type="EMBL" id="QJT42913.1"/>
    </source>
</evidence>
<evidence type="ECO:0000256" key="3">
    <source>
        <dbReference type="ARBA" id="ARBA00022801"/>
    </source>
</evidence>
<dbReference type="Gene3D" id="3.90.226.10">
    <property type="entry name" value="2-enoyl-CoA Hydratase, Chain A, domain 1"/>
    <property type="match status" value="1"/>
</dbReference>
<evidence type="ECO:0000256" key="7">
    <source>
        <dbReference type="PROSITE-ProRule" id="PRU10086"/>
    </source>
</evidence>
<keyword evidence="9" id="KW-0150">Chloroplast</keyword>
<dbReference type="PANTHER" id="PTHR10381">
    <property type="entry name" value="ATP-DEPENDENT CLP PROTEASE PROTEOLYTIC SUBUNIT"/>
    <property type="match status" value="1"/>
</dbReference>
<comment type="catalytic activity">
    <reaction evidence="5 6 7">
        <text>Hydrolysis of proteins to small peptides in the presence of ATP and magnesium. alpha-casein is the usual test substrate. In the absence of ATP, only oligopeptides shorter than five residues are hydrolyzed (such as succinyl-Leu-Tyr-|-NHMec, and Leu-Tyr-Leu-|-Tyr-Trp, in which cleavage of the -Tyr-|-Leu- and -Tyr-|-Trp bonds also occurs).</text>
        <dbReference type="EC" id="3.4.21.92"/>
    </reaction>
</comment>
<dbReference type="InterPro" id="IPR001907">
    <property type="entry name" value="ClpP"/>
</dbReference>
<proteinExistence type="inferred from homology"/>
<dbReference type="CDD" id="cd07017">
    <property type="entry name" value="S14_ClpP_2"/>
    <property type="match status" value="1"/>
</dbReference>
<dbReference type="GO" id="GO:0051117">
    <property type="term" value="F:ATPase binding"/>
    <property type="evidence" value="ECO:0007669"/>
    <property type="project" value="TreeGrafter"/>
</dbReference>
<dbReference type="GO" id="GO:0004176">
    <property type="term" value="F:ATP-dependent peptidase activity"/>
    <property type="evidence" value="ECO:0007669"/>
    <property type="project" value="InterPro"/>
</dbReference>
<dbReference type="GO" id="GO:0009368">
    <property type="term" value="C:endopeptidase Clp complex"/>
    <property type="evidence" value="ECO:0007669"/>
    <property type="project" value="TreeGrafter"/>
</dbReference>
<comment type="subunit">
    <text evidence="6">Component of the chloroplastic Clp protease core complex.</text>
</comment>
<evidence type="ECO:0000256" key="8">
    <source>
        <dbReference type="RuleBase" id="RU003567"/>
    </source>
</evidence>
<keyword evidence="2 6" id="KW-0645">Protease</keyword>
<dbReference type="Pfam" id="PF00574">
    <property type="entry name" value="CLP_protease"/>
    <property type="match status" value="1"/>
</dbReference>
<dbReference type="PRINTS" id="PR00127">
    <property type="entry name" value="CLPPROTEASEP"/>
</dbReference>
<keyword evidence="4 6" id="KW-0720">Serine protease</keyword>
<dbReference type="GO" id="GO:0006515">
    <property type="term" value="P:protein quality control for misfolded or incompletely synthesized proteins"/>
    <property type="evidence" value="ECO:0007669"/>
    <property type="project" value="TreeGrafter"/>
</dbReference>
<dbReference type="PROSITE" id="PS00382">
    <property type="entry name" value="CLP_PROTEASE_HIS"/>
    <property type="match status" value="1"/>
</dbReference>
<sequence>MPIGVPKVLVSLPDEEEEEEPTWVELYSEFSHRGVLFLCRELEEESANQITGLIIYLSMEDNTRELYLFINSIGGSLMYGMAMHSVIRYVPPDVNTICLGIAASVASYILVAGTKEKRFAFPHSRIMIHQPSGTVTEGNVTHLVNESTELLNLRITLTRVYAELTGKPFSVLWADMERDFYMSAEEAKDYGIIDSIGLPPGW</sequence>
<name>A0A6M4ZZW8_OPUQU</name>
<comment type="subcellular location">
    <subcellularLocation>
        <location evidence="6">Plastid</location>
        <location evidence="6">Chloroplast stroma</location>
    </subcellularLocation>
</comment>
<feature type="active site" description="Nucleophile" evidence="6">
    <location>
        <position position="104"/>
    </location>
</feature>
<accession>A0A6M4ZZW8</accession>
<reference evidence="9" key="1">
    <citation type="journal article" date="2020" name="Front. Plant Sci.">
        <title>Insights Into Chloroplast Genome Evolution Across Opuntioideae (Cactaceae) Reveals Robust Yet Sometimes Conflicting Phylogenetic Topologies.</title>
        <authorList>
            <person name="Kohler M."/>
            <person name="Reginato M."/>
            <person name="Souza-Chies T.T."/>
            <person name="Majure L.C."/>
        </authorList>
    </citation>
    <scope>NUCLEOTIDE SEQUENCE</scope>
</reference>
<dbReference type="EMBL" id="MN114084">
    <property type="protein sequence ID" value="QJT42913.1"/>
    <property type="molecule type" value="Genomic_DNA"/>
</dbReference>
<evidence type="ECO:0000256" key="2">
    <source>
        <dbReference type="ARBA" id="ARBA00022670"/>
    </source>
</evidence>
<keyword evidence="9" id="KW-0934">Plastid</keyword>
<evidence type="ECO:0000256" key="5">
    <source>
        <dbReference type="ARBA" id="ARBA00034021"/>
    </source>
</evidence>
<dbReference type="GO" id="GO:0004252">
    <property type="term" value="F:serine-type endopeptidase activity"/>
    <property type="evidence" value="ECO:0007669"/>
    <property type="project" value="UniProtKB-UniRule"/>
</dbReference>
<evidence type="ECO:0000256" key="4">
    <source>
        <dbReference type="ARBA" id="ARBA00022825"/>
    </source>
</evidence>
<keyword evidence="3 6" id="KW-0378">Hydrolase</keyword>
<gene>
    <name evidence="6 9" type="primary">clpP</name>
</gene>
<comment type="similarity">
    <text evidence="1 6 8">Belongs to the peptidase S14 family.</text>
</comment>
<dbReference type="InterPro" id="IPR023562">
    <property type="entry name" value="ClpP/TepA"/>
</dbReference>
<geneLocation type="chloroplast" evidence="9"/>
<evidence type="ECO:0000256" key="6">
    <source>
        <dbReference type="HAMAP-Rule" id="MF_00444"/>
    </source>
</evidence>